<gene>
    <name evidence="2" type="ORF">MoryE10_02880</name>
</gene>
<feature type="domain" description="Mce/MlaD" evidence="1">
    <location>
        <begin position="24"/>
        <end position="83"/>
    </location>
</feature>
<evidence type="ECO:0000259" key="1">
    <source>
        <dbReference type="Pfam" id="PF02470"/>
    </source>
</evidence>
<dbReference type="KEGG" id="moz:MoryE10_02880"/>
<dbReference type="PROSITE" id="PS51257">
    <property type="entry name" value="PROKAR_LIPOPROTEIN"/>
    <property type="match status" value="1"/>
</dbReference>
<proteinExistence type="predicted"/>
<evidence type="ECO:0000313" key="2">
    <source>
        <dbReference type="EMBL" id="BBL69682.1"/>
    </source>
</evidence>
<keyword evidence="3" id="KW-1185">Reference proteome</keyword>
<organism evidence="2 3">
    <name type="scientific">Methylogaea oryzae</name>
    <dbReference type="NCBI Taxonomy" id="1295382"/>
    <lineage>
        <taxon>Bacteria</taxon>
        <taxon>Pseudomonadati</taxon>
        <taxon>Pseudomonadota</taxon>
        <taxon>Gammaproteobacteria</taxon>
        <taxon>Methylococcales</taxon>
        <taxon>Methylococcaceae</taxon>
        <taxon>Methylogaea</taxon>
    </lineage>
</organism>
<dbReference type="InterPro" id="IPR003399">
    <property type="entry name" value="Mce/MlaD"/>
</dbReference>
<dbReference type="AlphaFoldDB" id="A0A8D4VLE4"/>
<dbReference type="Proteomes" id="UP000824988">
    <property type="component" value="Chromosome"/>
</dbReference>
<reference evidence="2" key="1">
    <citation type="submission" date="2019-06" db="EMBL/GenBank/DDBJ databases">
        <title>Complete genome sequence of Methylogaea oryzae strain JCM16910.</title>
        <authorList>
            <person name="Asakawa S."/>
        </authorList>
    </citation>
    <scope>NUCLEOTIDE SEQUENCE</scope>
    <source>
        <strain evidence="2">E10</strain>
    </source>
</reference>
<name>A0A8D4VLE4_9GAMM</name>
<sequence>MATHRLALLAPLLWLLAGCLEQSLQLSVRFDRVDGLKAGDAVVFRDRKVGQVDGVEYTKDGVFLAQIHIDPDYRAAATTETRFYLGADPLQAGRQRVEVEHPGGGKALADGAVVDGRSRRGLEGVFPWGEIFNEAARDK</sequence>
<dbReference type="RefSeq" id="WP_082411493.1">
    <property type="nucleotide sequence ID" value="NZ_AP019782.1"/>
</dbReference>
<evidence type="ECO:0000313" key="3">
    <source>
        <dbReference type="Proteomes" id="UP000824988"/>
    </source>
</evidence>
<accession>A0A8D4VLE4</accession>
<dbReference type="EMBL" id="AP019782">
    <property type="protein sequence ID" value="BBL69682.1"/>
    <property type="molecule type" value="Genomic_DNA"/>
</dbReference>
<protein>
    <recommendedName>
        <fullName evidence="1">Mce/MlaD domain-containing protein</fullName>
    </recommendedName>
</protein>
<dbReference type="Pfam" id="PF02470">
    <property type="entry name" value="MlaD"/>
    <property type="match status" value="1"/>
</dbReference>